<gene>
    <name evidence="1" type="ORF">VNO78_25420</name>
</gene>
<reference evidence="1 2" key="1">
    <citation type="submission" date="2024-01" db="EMBL/GenBank/DDBJ databases">
        <title>The genomes of 5 underutilized Papilionoideae crops provide insights into root nodulation and disease resistanc.</title>
        <authorList>
            <person name="Jiang F."/>
        </authorList>
    </citation>
    <scope>NUCLEOTIDE SEQUENCE [LARGE SCALE GENOMIC DNA]</scope>
    <source>
        <strain evidence="1">DUOXIRENSHENG_FW03</strain>
        <tissue evidence="1">Leaves</tissue>
    </source>
</reference>
<dbReference type="Proteomes" id="UP001386955">
    <property type="component" value="Unassembled WGS sequence"/>
</dbReference>
<evidence type="ECO:0000313" key="1">
    <source>
        <dbReference type="EMBL" id="KAK7390121.1"/>
    </source>
</evidence>
<evidence type="ECO:0000313" key="2">
    <source>
        <dbReference type="Proteomes" id="UP001386955"/>
    </source>
</evidence>
<organism evidence="1 2">
    <name type="scientific">Psophocarpus tetragonolobus</name>
    <name type="common">Winged bean</name>
    <name type="synonym">Dolichos tetragonolobus</name>
    <dbReference type="NCBI Taxonomy" id="3891"/>
    <lineage>
        <taxon>Eukaryota</taxon>
        <taxon>Viridiplantae</taxon>
        <taxon>Streptophyta</taxon>
        <taxon>Embryophyta</taxon>
        <taxon>Tracheophyta</taxon>
        <taxon>Spermatophyta</taxon>
        <taxon>Magnoliopsida</taxon>
        <taxon>eudicotyledons</taxon>
        <taxon>Gunneridae</taxon>
        <taxon>Pentapetalae</taxon>
        <taxon>rosids</taxon>
        <taxon>fabids</taxon>
        <taxon>Fabales</taxon>
        <taxon>Fabaceae</taxon>
        <taxon>Papilionoideae</taxon>
        <taxon>50 kb inversion clade</taxon>
        <taxon>NPAAA clade</taxon>
        <taxon>indigoferoid/millettioid clade</taxon>
        <taxon>Phaseoleae</taxon>
        <taxon>Psophocarpus</taxon>
    </lineage>
</organism>
<dbReference type="EMBL" id="JAYMYS010000006">
    <property type="protein sequence ID" value="KAK7390121.1"/>
    <property type="molecule type" value="Genomic_DNA"/>
</dbReference>
<protein>
    <submittedName>
        <fullName evidence="1">Uncharacterized protein</fullName>
    </submittedName>
</protein>
<comment type="caution">
    <text evidence="1">The sequence shown here is derived from an EMBL/GenBank/DDBJ whole genome shotgun (WGS) entry which is preliminary data.</text>
</comment>
<dbReference type="AlphaFoldDB" id="A0AAN9XFF0"/>
<proteinExistence type="predicted"/>
<accession>A0AAN9XFF0</accession>
<keyword evidence="2" id="KW-1185">Reference proteome</keyword>
<sequence length="103" mass="11739">MICISSFYAKNFKFGIGVAIKLTKQVDVAKCVALIRIKTHGSNNSVHDSMSYSTALFPKYEWKFQIDTIISTRLANHANCKYRVVKILGAKSIVIEFKKQFQF</sequence>
<name>A0AAN9XFF0_PSOTE</name>